<evidence type="ECO:0000256" key="4">
    <source>
        <dbReference type="ARBA" id="ARBA00023065"/>
    </source>
</evidence>
<keyword evidence="8" id="KW-0375">Hydrogen ion transport</keyword>
<keyword evidence="4 8" id="KW-0406">Ion transport</keyword>
<dbReference type="GO" id="GO:0046933">
    <property type="term" value="F:proton-transporting ATP synthase activity, rotational mechanism"/>
    <property type="evidence" value="ECO:0007669"/>
    <property type="project" value="UniProtKB-UniRule"/>
</dbReference>
<organism evidence="12 13">
    <name type="scientific">Aeromicrobium endophyticum</name>
    <dbReference type="NCBI Taxonomy" id="2292704"/>
    <lineage>
        <taxon>Bacteria</taxon>
        <taxon>Bacillati</taxon>
        <taxon>Actinomycetota</taxon>
        <taxon>Actinomycetes</taxon>
        <taxon>Propionibacteriales</taxon>
        <taxon>Nocardioidaceae</taxon>
        <taxon>Aeromicrobium</taxon>
    </lineage>
</organism>
<evidence type="ECO:0000256" key="5">
    <source>
        <dbReference type="ARBA" id="ARBA00023136"/>
    </source>
</evidence>
<keyword evidence="13" id="KW-1185">Reference proteome</keyword>
<dbReference type="OrthoDB" id="9791445at2"/>
<evidence type="ECO:0000259" key="11">
    <source>
        <dbReference type="Pfam" id="PF02823"/>
    </source>
</evidence>
<keyword evidence="5 8" id="KW-0472">Membrane</keyword>
<dbReference type="InterPro" id="IPR036771">
    <property type="entry name" value="ATPsynth_dsu/esu_N"/>
</dbReference>
<dbReference type="SUPFAM" id="SSF51344">
    <property type="entry name" value="Epsilon subunit of F1F0-ATP synthase N-terminal domain"/>
    <property type="match status" value="1"/>
</dbReference>
<comment type="subunit">
    <text evidence="8 9">F-type ATPases have 2 components, CF(1) - the catalytic core - and CF(0) - the membrane proton channel. CF(1) has five subunits: alpha(3), beta(3), gamma(1), delta(1), epsilon(1). CF(0) has three main subunits: a, b and c.</text>
</comment>
<comment type="function">
    <text evidence="8">Produces ATP from ADP in the presence of a proton gradient across the membrane.</text>
</comment>
<proteinExistence type="inferred from homology"/>
<dbReference type="GO" id="GO:0005886">
    <property type="term" value="C:plasma membrane"/>
    <property type="evidence" value="ECO:0007669"/>
    <property type="project" value="UniProtKB-SubCell"/>
</dbReference>
<dbReference type="PANTHER" id="PTHR13822">
    <property type="entry name" value="ATP SYNTHASE DELTA/EPSILON CHAIN"/>
    <property type="match status" value="1"/>
</dbReference>
<evidence type="ECO:0000256" key="10">
    <source>
        <dbReference type="SAM" id="MobiDB-lite"/>
    </source>
</evidence>
<comment type="similarity">
    <text evidence="2 8 9">Belongs to the ATPase epsilon chain family.</text>
</comment>
<evidence type="ECO:0000256" key="3">
    <source>
        <dbReference type="ARBA" id="ARBA00022448"/>
    </source>
</evidence>
<evidence type="ECO:0000313" key="12">
    <source>
        <dbReference type="EMBL" id="REK69005.1"/>
    </source>
</evidence>
<protein>
    <recommendedName>
        <fullName evidence="8">ATP synthase epsilon chain</fullName>
    </recommendedName>
    <alternativeName>
        <fullName evidence="8">ATP synthase F1 sector epsilon subunit</fullName>
    </alternativeName>
    <alternativeName>
        <fullName evidence="8">F-ATPase epsilon subunit</fullName>
    </alternativeName>
</protein>
<keyword evidence="8" id="KW-1003">Cell membrane</keyword>
<dbReference type="Pfam" id="PF02823">
    <property type="entry name" value="ATP-synt_DE_N"/>
    <property type="match status" value="1"/>
</dbReference>
<keyword evidence="6 8" id="KW-0139">CF(1)</keyword>
<dbReference type="PANTHER" id="PTHR13822:SF10">
    <property type="entry name" value="ATP SYNTHASE EPSILON CHAIN, CHLOROPLASTIC"/>
    <property type="match status" value="1"/>
</dbReference>
<evidence type="ECO:0000313" key="13">
    <source>
        <dbReference type="Proteomes" id="UP000265581"/>
    </source>
</evidence>
<dbReference type="InterPro" id="IPR020546">
    <property type="entry name" value="ATP_synth_F1_dsu/esu_N"/>
</dbReference>
<feature type="region of interest" description="Disordered" evidence="10">
    <location>
        <begin position="109"/>
        <end position="131"/>
    </location>
</feature>
<dbReference type="NCBIfam" id="NF009977">
    <property type="entry name" value="PRK13442.1"/>
    <property type="match status" value="1"/>
</dbReference>
<dbReference type="RefSeq" id="WP_119705924.1">
    <property type="nucleotide sequence ID" value="NZ_JBHSOI010000001.1"/>
</dbReference>
<dbReference type="NCBIfam" id="TIGR01216">
    <property type="entry name" value="ATP_synt_epsi"/>
    <property type="match status" value="1"/>
</dbReference>
<accession>A0A371NZ97</accession>
<comment type="caution">
    <text evidence="12">The sequence shown here is derived from an EMBL/GenBank/DDBJ whole genome shotgun (WGS) entry which is preliminary data.</text>
</comment>
<evidence type="ECO:0000256" key="9">
    <source>
        <dbReference type="RuleBase" id="RU003656"/>
    </source>
</evidence>
<evidence type="ECO:0000256" key="1">
    <source>
        <dbReference type="ARBA" id="ARBA00004202"/>
    </source>
</evidence>
<dbReference type="AlphaFoldDB" id="A0A371NZ97"/>
<comment type="subcellular location">
    <subcellularLocation>
        <location evidence="1 8">Cell membrane</location>
        <topology evidence="1 8">Peripheral membrane protein</topology>
    </subcellularLocation>
</comment>
<evidence type="ECO:0000256" key="7">
    <source>
        <dbReference type="ARBA" id="ARBA00023310"/>
    </source>
</evidence>
<keyword evidence="3 8" id="KW-0813">Transport</keyword>
<dbReference type="Proteomes" id="UP000265581">
    <property type="component" value="Unassembled WGS sequence"/>
</dbReference>
<dbReference type="InterPro" id="IPR001469">
    <property type="entry name" value="ATP_synth_F1_dsu/esu"/>
</dbReference>
<evidence type="ECO:0000256" key="2">
    <source>
        <dbReference type="ARBA" id="ARBA00005712"/>
    </source>
</evidence>
<dbReference type="GO" id="GO:0005524">
    <property type="term" value="F:ATP binding"/>
    <property type="evidence" value="ECO:0007669"/>
    <property type="project" value="UniProtKB-UniRule"/>
</dbReference>
<feature type="domain" description="ATP synthase F1 complex delta/epsilon subunit N-terminal" evidence="11">
    <location>
        <begin position="10"/>
        <end position="90"/>
    </location>
</feature>
<keyword evidence="7 8" id="KW-0066">ATP synthesis</keyword>
<dbReference type="EMBL" id="QUBR01000003">
    <property type="protein sequence ID" value="REK69005.1"/>
    <property type="molecule type" value="Genomic_DNA"/>
</dbReference>
<sequence length="131" mass="13757">MASSDQSKALQIELVAADRVVWSGQAREVLARTVAGDLGVLSGHAPLLSLLVPGVVEIRPLEGSEIVRVAVGDGFLSVSDNHVSILSEDAFLASEIDAAAVKADIETARAEGDTEAERRAEAKLRLVDKTP</sequence>
<dbReference type="Gene3D" id="2.60.15.10">
    <property type="entry name" value="F0F1 ATP synthase delta/epsilon subunit, N-terminal"/>
    <property type="match status" value="1"/>
</dbReference>
<gene>
    <name evidence="8" type="primary">atpC</name>
    <name evidence="12" type="ORF">DX116_19325</name>
</gene>
<evidence type="ECO:0000256" key="6">
    <source>
        <dbReference type="ARBA" id="ARBA00023196"/>
    </source>
</evidence>
<dbReference type="CDD" id="cd12152">
    <property type="entry name" value="F1-ATPase_delta"/>
    <property type="match status" value="1"/>
</dbReference>
<reference evidence="12 13" key="1">
    <citation type="submission" date="2018-08" db="EMBL/GenBank/DDBJ databases">
        <title>Aeromicrobium sp. M2KJ-4, whole genome shotgun sequence.</title>
        <authorList>
            <person name="Tuo L."/>
        </authorList>
    </citation>
    <scope>NUCLEOTIDE SEQUENCE [LARGE SCALE GENOMIC DNA]</scope>
    <source>
        <strain evidence="12 13">M2KJ-4</strain>
    </source>
</reference>
<name>A0A371NZ97_9ACTN</name>
<evidence type="ECO:0000256" key="8">
    <source>
        <dbReference type="HAMAP-Rule" id="MF_00530"/>
    </source>
</evidence>
<dbReference type="HAMAP" id="MF_00530">
    <property type="entry name" value="ATP_synth_epsil_bac"/>
    <property type="match status" value="1"/>
</dbReference>
<dbReference type="GO" id="GO:0045259">
    <property type="term" value="C:proton-transporting ATP synthase complex"/>
    <property type="evidence" value="ECO:0007669"/>
    <property type="project" value="UniProtKB-KW"/>
</dbReference>